<dbReference type="Gene3D" id="3.10.20.90">
    <property type="entry name" value="Phosphatidylinositol 3-kinase Catalytic Subunit, Chain A, domain 1"/>
    <property type="match status" value="1"/>
</dbReference>
<evidence type="ECO:0000259" key="2">
    <source>
        <dbReference type="PROSITE" id="PS50030"/>
    </source>
</evidence>
<reference evidence="5" key="2">
    <citation type="submission" date="2025-08" db="UniProtKB">
        <authorList>
            <consortium name="RefSeq"/>
        </authorList>
    </citation>
    <scope>IDENTIFICATION</scope>
    <source>
        <tissue evidence="5">Young leaves</tissue>
    </source>
</reference>
<dbReference type="GO" id="GO:0031593">
    <property type="term" value="F:polyubiquitin modification-dependent protein binding"/>
    <property type="evidence" value="ECO:0007669"/>
    <property type="project" value="UniProtKB-ARBA"/>
</dbReference>
<dbReference type="InterPro" id="IPR009060">
    <property type="entry name" value="UBA-like_sf"/>
</dbReference>
<gene>
    <name evidence="5" type="primary">LOC103715908</name>
</gene>
<evidence type="ECO:0000313" key="4">
    <source>
        <dbReference type="Proteomes" id="UP000228380"/>
    </source>
</evidence>
<dbReference type="OrthoDB" id="434245at2759"/>
<dbReference type="Proteomes" id="UP000228380">
    <property type="component" value="Chromosome 1"/>
</dbReference>
<keyword evidence="4" id="KW-1185">Reference proteome</keyword>
<dbReference type="PANTHER" id="PTHR12948:SF3">
    <property type="entry name" value="NEDD8 ULTIMATE BUSTER 1"/>
    <property type="match status" value="1"/>
</dbReference>
<dbReference type="PANTHER" id="PTHR12948">
    <property type="entry name" value="NEDD8 ULTIMATE BUSTER-1 BS4 PROTEIN"/>
    <property type="match status" value="1"/>
</dbReference>
<accession>A0A8B9AZS6</accession>
<dbReference type="InterPro" id="IPR000626">
    <property type="entry name" value="Ubiquitin-like_dom"/>
</dbReference>
<dbReference type="GeneID" id="103715908"/>
<feature type="compositionally biased region" description="Basic and acidic residues" evidence="1">
    <location>
        <begin position="491"/>
        <end position="500"/>
    </location>
</feature>
<protein>
    <submittedName>
        <fullName evidence="5">NEDD8 ultimate buster 1 isoform X1</fullName>
    </submittedName>
</protein>
<feature type="region of interest" description="Disordered" evidence="1">
    <location>
        <begin position="441"/>
        <end position="500"/>
    </location>
</feature>
<dbReference type="InterPro" id="IPR015940">
    <property type="entry name" value="UBA"/>
</dbReference>
<dbReference type="GO" id="GO:2000058">
    <property type="term" value="P:regulation of ubiquitin-dependent protein catabolic process"/>
    <property type="evidence" value="ECO:0007669"/>
    <property type="project" value="TreeGrafter"/>
</dbReference>
<evidence type="ECO:0000259" key="3">
    <source>
        <dbReference type="PROSITE" id="PS50053"/>
    </source>
</evidence>
<dbReference type="RefSeq" id="XP_038988954.1">
    <property type="nucleotide sequence ID" value="XM_039133026.1"/>
</dbReference>
<dbReference type="InterPro" id="IPR039749">
    <property type="entry name" value="NUB1"/>
</dbReference>
<dbReference type="SUPFAM" id="SSF54236">
    <property type="entry name" value="Ubiquitin-like"/>
    <property type="match status" value="1"/>
</dbReference>
<proteinExistence type="predicted"/>
<evidence type="ECO:0000256" key="1">
    <source>
        <dbReference type="SAM" id="MobiDB-lite"/>
    </source>
</evidence>
<dbReference type="Gene3D" id="1.10.8.10">
    <property type="entry name" value="DNA helicase RuvA subunit, C-terminal domain"/>
    <property type="match status" value="2"/>
</dbReference>
<name>A0A8B9AZS6_PHODC</name>
<feature type="domain" description="Ubiquitin-like" evidence="3">
    <location>
        <begin position="35"/>
        <end position="87"/>
    </location>
</feature>
<dbReference type="Pfam" id="PF00627">
    <property type="entry name" value="UBA"/>
    <property type="match status" value="1"/>
</dbReference>
<organism evidence="4 5">
    <name type="scientific">Phoenix dactylifera</name>
    <name type="common">Date palm</name>
    <dbReference type="NCBI Taxonomy" id="42345"/>
    <lineage>
        <taxon>Eukaryota</taxon>
        <taxon>Viridiplantae</taxon>
        <taxon>Streptophyta</taxon>
        <taxon>Embryophyta</taxon>
        <taxon>Tracheophyta</taxon>
        <taxon>Spermatophyta</taxon>
        <taxon>Magnoliopsida</taxon>
        <taxon>Liliopsida</taxon>
        <taxon>Arecaceae</taxon>
        <taxon>Coryphoideae</taxon>
        <taxon>Phoeniceae</taxon>
        <taxon>Phoenix</taxon>
    </lineage>
</organism>
<feature type="domain" description="UBA" evidence="2">
    <location>
        <begin position="370"/>
        <end position="410"/>
    </location>
</feature>
<evidence type="ECO:0000313" key="5">
    <source>
        <dbReference type="RefSeq" id="XP_038988954.1"/>
    </source>
</evidence>
<dbReference type="SMART" id="SM00165">
    <property type="entry name" value="UBA"/>
    <property type="match status" value="2"/>
</dbReference>
<dbReference type="AlphaFoldDB" id="A0A8B9AZS6"/>
<dbReference type="CDD" id="cd14291">
    <property type="entry name" value="UBA1_NUB1_like"/>
    <property type="match status" value="1"/>
</dbReference>
<sequence length="545" mass="60657">MDAKKSPGSPSAAVARLRIAGAWSGVLEVELEAWTLPMLRAEVARRSGGSPDCINLICGGKVLKDGEEVRPLSQLGLKNNSKVLASVVSRDRGKALNEEAAAEAERSKKLARIRDAAKALAERHADGSLPVEDYNIELEDQNGQKVVFNSESDRRAIMMGLMLHANAKSLIKKQIFKDALDVLYIAEEAFSLCDPKFVEMIDNVPILQLDIVWCYFMLQDISCLSMAGIRLEKARKGFEHSHGKDSTRFRLLQAGRYAELAIYVRLELLEGVVAYHSGHFEKARKALSSAQAKYVQLQVSDEALSLLMGMGYKEREAKRALRMTGQDIQAAVDFLVEERARVARRREDDIQRQQQIMEQKRYGRTPQNKAVNLNKLNELVSIGFERYLSAEALRLNENNMEKALDLLTDPERNCVLQSQLESRKKSKVSRPTAANMLLRSRQSAVSGNNQQVDSNPPTHDQVGPSGAAADNHMDERDEVGQLDAGEEEKYEIERDEAMEGEIAKELTGDPLADYDIEVAKEGEALEEYFALLDSNANASSAPIDH</sequence>
<feature type="compositionally biased region" description="Polar residues" evidence="1">
    <location>
        <begin position="441"/>
        <end position="458"/>
    </location>
</feature>
<dbReference type="PROSITE" id="PS50053">
    <property type="entry name" value="UBIQUITIN_2"/>
    <property type="match status" value="1"/>
</dbReference>
<dbReference type="KEGG" id="pda:103715908"/>
<reference evidence="4" key="1">
    <citation type="journal article" date="2019" name="Nat. Commun.">
        <title>Genome-wide association mapping of date palm fruit traits.</title>
        <authorList>
            <person name="Hazzouri K.M."/>
            <person name="Gros-Balthazard M."/>
            <person name="Flowers J.M."/>
            <person name="Copetti D."/>
            <person name="Lemansour A."/>
            <person name="Lebrun M."/>
            <person name="Masmoudi K."/>
            <person name="Ferrand S."/>
            <person name="Dhar M.I."/>
            <person name="Fresquez Z.A."/>
            <person name="Rosas U."/>
            <person name="Zhang J."/>
            <person name="Talag J."/>
            <person name="Lee S."/>
            <person name="Kudrna D."/>
            <person name="Powell R.F."/>
            <person name="Leitch I.J."/>
            <person name="Krueger R.R."/>
            <person name="Wing R.A."/>
            <person name="Amiri K.M.A."/>
            <person name="Purugganan M.D."/>
        </authorList>
    </citation>
    <scope>NUCLEOTIDE SEQUENCE [LARGE SCALE GENOMIC DNA]</scope>
    <source>
        <strain evidence="4">cv. Khalas</strain>
    </source>
</reference>
<dbReference type="SUPFAM" id="SSF46934">
    <property type="entry name" value="UBA-like"/>
    <property type="match status" value="2"/>
</dbReference>
<feature type="domain" description="UBA" evidence="2">
    <location>
        <begin position="298"/>
        <end position="338"/>
    </location>
</feature>
<dbReference type="InterPro" id="IPR029071">
    <property type="entry name" value="Ubiquitin-like_domsf"/>
</dbReference>
<dbReference type="PROSITE" id="PS50030">
    <property type="entry name" value="UBA"/>
    <property type="match status" value="2"/>
</dbReference>